<dbReference type="GO" id="GO:0003964">
    <property type="term" value="F:RNA-directed DNA polymerase activity"/>
    <property type="evidence" value="ECO:0007669"/>
    <property type="project" value="UniProtKB-KW"/>
</dbReference>
<keyword evidence="2" id="KW-0695">RNA-directed DNA polymerase</keyword>
<dbReference type="Pfam" id="PF00078">
    <property type="entry name" value="RVT_1"/>
    <property type="match status" value="1"/>
</dbReference>
<proteinExistence type="predicted"/>
<dbReference type="EMBL" id="SMMG02000009">
    <property type="protein sequence ID" value="KAA3460855.1"/>
    <property type="molecule type" value="Genomic_DNA"/>
</dbReference>
<organism evidence="2 3">
    <name type="scientific">Gossypium australe</name>
    <dbReference type="NCBI Taxonomy" id="47621"/>
    <lineage>
        <taxon>Eukaryota</taxon>
        <taxon>Viridiplantae</taxon>
        <taxon>Streptophyta</taxon>
        <taxon>Embryophyta</taxon>
        <taxon>Tracheophyta</taxon>
        <taxon>Spermatophyta</taxon>
        <taxon>Magnoliopsida</taxon>
        <taxon>eudicotyledons</taxon>
        <taxon>Gunneridae</taxon>
        <taxon>Pentapetalae</taxon>
        <taxon>rosids</taxon>
        <taxon>malvids</taxon>
        <taxon>Malvales</taxon>
        <taxon>Malvaceae</taxon>
        <taxon>Malvoideae</taxon>
        <taxon>Gossypium</taxon>
    </lineage>
</organism>
<keyword evidence="3" id="KW-1185">Reference proteome</keyword>
<dbReference type="AlphaFoldDB" id="A0A5B6UZL7"/>
<dbReference type="InterPro" id="IPR000477">
    <property type="entry name" value="RT_dom"/>
</dbReference>
<keyword evidence="2" id="KW-0808">Transferase</keyword>
<reference evidence="3" key="1">
    <citation type="journal article" date="2019" name="Plant Biotechnol. J.">
        <title>Genome sequencing of the Australian wild diploid species Gossypium australe highlights disease resistance and delayed gland morphogenesis.</title>
        <authorList>
            <person name="Cai Y."/>
            <person name="Cai X."/>
            <person name="Wang Q."/>
            <person name="Wang P."/>
            <person name="Zhang Y."/>
            <person name="Cai C."/>
            <person name="Xu Y."/>
            <person name="Wang K."/>
            <person name="Zhou Z."/>
            <person name="Wang C."/>
            <person name="Geng S."/>
            <person name="Li B."/>
            <person name="Dong Q."/>
            <person name="Hou Y."/>
            <person name="Wang H."/>
            <person name="Ai P."/>
            <person name="Liu Z."/>
            <person name="Yi F."/>
            <person name="Sun M."/>
            <person name="An G."/>
            <person name="Cheng J."/>
            <person name="Zhang Y."/>
            <person name="Shi Q."/>
            <person name="Xie Y."/>
            <person name="Shi X."/>
            <person name="Chang Y."/>
            <person name="Huang F."/>
            <person name="Chen Y."/>
            <person name="Hong S."/>
            <person name="Mi L."/>
            <person name="Sun Q."/>
            <person name="Zhang L."/>
            <person name="Zhou B."/>
            <person name="Peng R."/>
            <person name="Zhang X."/>
            <person name="Liu F."/>
        </authorList>
    </citation>
    <scope>NUCLEOTIDE SEQUENCE [LARGE SCALE GENOMIC DNA]</scope>
    <source>
        <strain evidence="3">cv. PA1801</strain>
    </source>
</reference>
<dbReference type="PANTHER" id="PTHR33116">
    <property type="entry name" value="REVERSE TRANSCRIPTASE ZINC-BINDING DOMAIN-CONTAINING PROTEIN-RELATED-RELATED"/>
    <property type="match status" value="1"/>
</dbReference>
<evidence type="ECO:0000259" key="1">
    <source>
        <dbReference type="Pfam" id="PF00078"/>
    </source>
</evidence>
<sequence>MDVLNGAKKNGGKCSMALKLDMSKDNNHMHFAISWVELIMRCISSISYPVVINGKVGQRFQPIRGLKKGDPLSPYLFLIYSEDLSALMRFARQEGLLEGARICRRSPKTSHLLFADDCILFDEASKNGANVLKAILKEYEEVLGQCVDYEISMMFYNSNMFDQVSNVCNSKNLKRYLGLPNMVGRRKKITFQILKDRMESKINSWSTKHGKRGINWSEWRNLCELKENRGIGFHCLTKFNLSLLSKQAKYYPTTNFLKASLGNIPSFT</sequence>
<feature type="domain" description="Reverse transcriptase" evidence="1">
    <location>
        <begin position="12"/>
        <end position="139"/>
    </location>
</feature>
<name>A0A5B6UZL7_9ROSI</name>
<protein>
    <submittedName>
        <fullName evidence="2">Reverse transcriptase</fullName>
    </submittedName>
</protein>
<dbReference type="PANTHER" id="PTHR33116:SF86">
    <property type="entry name" value="REVERSE TRANSCRIPTASE DOMAIN-CONTAINING PROTEIN"/>
    <property type="match status" value="1"/>
</dbReference>
<accession>A0A5B6UZL7</accession>
<dbReference type="OrthoDB" id="1303894at2759"/>
<keyword evidence="2" id="KW-0548">Nucleotidyltransferase</keyword>
<evidence type="ECO:0000313" key="3">
    <source>
        <dbReference type="Proteomes" id="UP000325315"/>
    </source>
</evidence>
<dbReference type="Proteomes" id="UP000325315">
    <property type="component" value="Unassembled WGS sequence"/>
</dbReference>
<gene>
    <name evidence="2" type="ORF">EPI10_027476</name>
</gene>
<comment type="caution">
    <text evidence="2">The sequence shown here is derived from an EMBL/GenBank/DDBJ whole genome shotgun (WGS) entry which is preliminary data.</text>
</comment>
<evidence type="ECO:0000313" key="2">
    <source>
        <dbReference type="EMBL" id="KAA3460855.1"/>
    </source>
</evidence>